<dbReference type="EMBL" id="CAJOBR010007674">
    <property type="protein sequence ID" value="CAF4867237.1"/>
    <property type="molecule type" value="Genomic_DNA"/>
</dbReference>
<evidence type="ECO:0000313" key="11">
    <source>
        <dbReference type="Proteomes" id="UP000663873"/>
    </source>
</evidence>
<evidence type="ECO:0000313" key="2">
    <source>
        <dbReference type="EMBL" id="CAF3473065.1"/>
    </source>
</evidence>
<dbReference type="EMBL" id="CAJOBO010011428">
    <property type="protein sequence ID" value="CAF4605091.1"/>
    <property type="molecule type" value="Genomic_DNA"/>
</dbReference>
<evidence type="ECO:0000313" key="3">
    <source>
        <dbReference type="EMBL" id="CAF3477662.1"/>
    </source>
</evidence>
<evidence type="ECO:0000313" key="7">
    <source>
        <dbReference type="EMBL" id="CAF4659359.1"/>
    </source>
</evidence>
<dbReference type="Proteomes" id="UP000663862">
    <property type="component" value="Unassembled WGS sequence"/>
</dbReference>
<dbReference type="Proteomes" id="UP000663851">
    <property type="component" value="Unassembled WGS sequence"/>
</dbReference>
<protein>
    <submittedName>
        <fullName evidence="7">Uncharacterized protein</fullName>
    </submittedName>
</protein>
<dbReference type="Proteomes" id="UP000663873">
    <property type="component" value="Unassembled WGS sequence"/>
</dbReference>
<dbReference type="EMBL" id="CAJNXB010005312">
    <property type="protein sequence ID" value="CAF3418518.1"/>
    <property type="molecule type" value="Genomic_DNA"/>
</dbReference>
<dbReference type="AlphaFoldDB" id="A0A821G8H4"/>
<proteinExistence type="predicted"/>
<dbReference type="Proteomes" id="UP000663848">
    <property type="component" value="Unassembled WGS sequence"/>
</dbReference>
<evidence type="ECO:0000313" key="4">
    <source>
        <dbReference type="EMBL" id="CAF3717710.1"/>
    </source>
</evidence>
<sequence length="123" mass="14190">MENEQRAERLERLGDIVMEVYQNHPAYVDVGGIIGFGDNDIQLHEILATVLEEGGRKMRLTQRELANMAGSHASNWNEWYHRQRRPLPSEGNRTLWFINQIIILRLEGLVLAGPPPPPWPLRD</sequence>
<dbReference type="EMBL" id="CAJNYD010003046">
    <property type="protein sequence ID" value="CAF3473065.1"/>
    <property type="molecule type" value="Genomic_DNA"/>
</dbReference>
<evidence type="ECO:0000313" key="6">
    <source>
        <dbReference type="EMBL" id="CAF4605091.1"/>
    </source>
</evidence>
<evidence type="ECO:0000313" key="1">
    <source>
        <dbReference type="EMBL" id="CAF3418518.1"/>
    </source>
</evidence>
<dbReference type="Proteomes" id="UP000663872">
    <property type="component" value="Unassembled WGS sequence"/>
</dbReference>
<evidence type="ECO:0000313" key="10">
    <source>
        <dbReference type="EMBL" id="CAF4867237.1"/>
    </source>
</evidence>
<gene>
    <name evidence="3" type="ORF">FME351_LOCUS15271</name>
    <name evidence="4" type="ORF">GRG538_LOCUS29437</name>
    <name evidence="5" type="ORF">GRG538_LOCUS29438</name>
    <name evidence="6" type="ORF">HFQ381_LOCUS33727</name>
    <name evidence="2" type="ORF">LUA448_LOCUS23512</name>
    <name evidence="9" type="ORF">QYT958_LOCUS28377</name>
    <name evidence="10" type="ORF">QYT958_LOCUS28378</name>
    <name evidence="1" type="ORF">TIS948_LOCUS29251</name>
    <name evidence="8" type="ORF">TSG867_LOCUS32667</name>
    <name evidence="7" type="ORF">UJA718_LOCUS34175</name>
</gene>
<reference evidence="7" key="1">
    <citation type="submission" date="2021-02" db="EMBL/GenBank/DDBJ databases">
        <authorList>
            <person name="Nowell W R."/>
        </authorList>
    </citation>
    <scope>NUCLEOTIDE SEQUENCE</scope>
</reference>
<accession>A0A821G8H4</accession>
<dbReference type="EMBL" id="CAJOBR010007674">
    <property type="protein sequence ID" value="CAF4867227.1"/>
    <property type="molecule type" value="Genomic_DNA"/>
</dbReference>
<name>A0A821G8H4_9BILA</name>
<comment type="caution">
    <text evidence="7">The sequence shown here is derived from an EMBL/GenBank/DDBJ whole genome shotgun (WGS) entry which is preliminary data.</text>
</comment>
<dbReference type="EMBL" id="CAJNYT010005174">
    <property type="protein sequence ID" value="CAF3717710.1"/>
    <property type="molecule type" value="Genomic_DNA"/>
</dbReference>
<dbReference type="Proteomes" id="UP000663833">
    <property type="component" value="Unassembled WGS sequence"/>
</dbReference>
<dbReference type="EMBL" id="CAJNYU010001894">
    <property type="protein sequence ID" value="CAF3477662.1"/>
    <property type="molecule type" value="Genomic_DNA"/>
</dbReference>
<dbReference type="EMBL" id="CAJOBP010030723">
    <property type="protein sequence ID" value="CAF4659359.1"/>
    <property type="molecule type" value="Genomic_DNA"/>
</dbReference>
<dbReference type="Proteomes" id="UP000663869">
    <property type="component" value="Unassembled WGS sequence"/>
</dbReference>
<evidence type="ECO:0000313" key="5">
    <source>
        <dbReference type="EMBL" id="CAF3717724.1"/>
    </source>
</evidence>
<dbReference type="Proteomes" id="UP000663825">
    <property type="component" value="Unassembled WGS sequence"/>
</dbReference>
<keyword evidence="11" id="KW-1185">Reference proteome</keyword>
<evidence type="ECO:0000313" key="9">
    <source>
        <dbReference type="EMBL" id="CAF4867227.1"/>
    </source>
</evidence>
<organism evidence="7 11">
    <name type="scientific">Rotaria socialis</name>
    <dbReference type="NCBI Taxonomy" id="392032"/>
    <lineage>
        <taxon>Eukaryota</taxon>
        <taxon>Metazoa</taxon>
        <taxon>Spiralia</taxon>
        <taxon>Gnathifera</taxon>
        <taxon>Rotifera</taxon>
        <taxon>Eurotatoria</taxon>
        <taxon>Bdelloidea</taxon>
        <taxon>Philodinida</taxon>
        <taxon>Philodinidae</taxon>
        <taxon>Rotaria</taxon>
    </lineage>
</organism>
<dbReference type="EMBL" id="CAJNYT010005174">
    <property type="protein sequence ID" value="CAF3717724.1"/>
    <property type="molecule type" value="Genomic_DNA"/>
</dbReference>
<dbReference type="EMBL" id="CAJOBQ010007937">
    <property type="protein sequence ID" value="CAF4686966.1"/>
    <property type="molecule type" value="Genomic_DNA"/>
</dbReference>
<evidence type="ECO:0000313" key="8">
    <source>
        <dbReference type="EMBL" id="CAF4686966.1"/>
    </source>
</evidence>